<feature type="region of interest" description="Disordered" evidence="1">
    <location>
        <begin position="24"/>
        <end position="59"/>
    </location>
</feature>
<feature type="region of interest" description="Disordered" evidence="1">
    <location>
        <begin position="272"/>
        <end position="297"/>
    </location>
</feature>
<dbReference type="EMBL" id="JAIQCJ010001090">
    <property type="protein sequence ID" value="KAJ8792448.1"/>
    <property type="molecule type" value="Genomic_DNA"/>
</dbReference>
<reference evidence="2 3" key="1">
    <citation type="submission" date="2022-11" db="EMBL/GenBank/DDBJ databases">
        <title>Whole genome sequence of Eschrichtius robustus ER-17-0199.</title>
        <authorList>
            <person name="Bruniche-Olsen A."/>
            <person name="Black A.N."/>
            <person name="Fields C.J."/>
            <person name="Walden K."/>
            <person name="Dewoody J.A."/>
        </authorList>
    </citation>
    <scope>NUCLEOTIDE SEQUENCE [LARGE SCALE GENOMIC DNA]</scope>
    <source>
        <strain evidence="2">ER-17-0199</strain>
        <tissue evidence="2">Blubber</tissue>
    </source>
</reference>
<name>A0AB34HMT5_ESCRO</name>
<feature type="region of interest" description="Disordered" evidence="1">
    <location>
        <begin position="72"/>
        <end position="105"/>
    </location>
</feature>
<comment type="caution">
    <text evidence="2">The sequence shown here is derived from an EMBL/GenBank/DDBJ whole genome shotgun (WGS) entry which is preliminary data.</text>
</comment>
<evidence type="ECO:0000313" key="2">
    <source>
        <dbReference type="EMBL" id="KAJ8792448.1"/>
    </source>
</evidence>
<accession>A0AB34HMT5</accession>
<protein>
    <submittedName>
        <fullName evidence="2">Uncharacterized protein</fullName>
    </submittedName>
</protein>
<dbReference type="Proteomes" id="UP001159641">
    <property type="component" value="Unassembled WGS sequence"/>
</dbReference>
<feature type="compositionally biased region" description="Basic and acidic residues" evidence="1">
    <location>
        <begin position="73"/>
        <end position="94"/>
    </location>
</feature>
<organism evidence="2 3">
    <name type="scientific">Eschrichtius robustus</name>
    <name type="common">California gray whale</name>
    <name type="synonym">Eschrichtius gibbosus</name>
    <dbReference type="NCBI Taxonomy" id="9764"/>
    <lineage>
        <taxon>Eukaryota</taxon>
        <taxon>Metazoa</taxon>
        <taxon>Chordata</taxon>
        <taxon>Craniata</taxon>
        <taxon>Vertebrata</taxon>
        <taxon>Euteleostomi</taxon>
        <taxon>Mammalia</taxon>
        <taxon>Eutheria</taxon>
        <taxon>Laurasiatheria</taxon>
        <taxon>Artiodactyla</taxon>
        <taxon>Whippomorpha</taxon>
        <taxon>Cetacea</taxon>
        <taxon>Mysticeti</taxon>
        <taxon>Eschrichtiidae</taxon>
        <taxon>Eschrichtius</taxon>
    </lineage>
</organism>
<feature type="compositionally biased region" description="Basic and acidic residues" evidence="1">
    <location>
        <begin position="45"/>
        <end position="59"/>
    </location>
</feature>
<evidence type="ECO:0000256" key="1">
    <source>
        <dbReference type="SAM" id="MobiDB-lite"/>
    </source>
</evidence>
<proteinExistence type="predicted"/>
<gene>
    <name evidence="2" type="ORF">J1605_019667</name>
</gene>
<keyword evidence="3" id="KW-1185">Reference proteome</keyword>
<dbReference type="AlphaFoldDB" id="A0AB34HMT5"/>
<evidence type="ECO:0000313" key="3">
    <source>
        <dbReference type="Proteomes" id="UP001159641"/>
    </source>
</evidence>
<feature type="region of interest" description="Disordered" evidence="1">
    <location>
        <begin position="164"/>
        <end position="184"/>
    </location>
</feature>
<sequence length="384" mass="40511">MGSASPSRAPALPLGWWLENTLQSALPNRDPRPGLAAQPPVPAADPRDALRSHRCRGRDAADFAVNSRGVGALRREQDARPWPRLDQRESRRDSWAAGTEPGPGAVVMGKLSFPPNEQTYRGSGAVGLREGLAKPPPRPLPLAQLSLLAPDAPHKAPEQVGCGTEHNFTPNRSERPRLASQPPDLLSPRGGGAGWAAVNDAAPRAPPNKTGLWAKGSPVWPSHQTTSCLCWVFYQCRPPCALLHHQVPNGIPGSGMCNNQSAPHTCTQGACIRQGEPGATPPGREPRAALPSPAQGPPALLGAGLQHGEYSRSIPSRNATQALLQLRSWAWAVGTTGTHGAGKARRGGDQHLTLQPRAAQRLATGALQDLAPGLASVLGPNFRC</sequence>